<evidence type="ECO:0000256" key="2">
    <source>
        <dbReference type="ARBA" id="ARBA00004370"/>
    </source>
</evidence>
<keyword evidence="8" id="KW-0472">Membrane</keyword>
<dbReference type="InterPro" id="IPR036097">
    <property type="entry name" value="HisK_dim/P_sf"/>
</dbReference>
<dbReference type="SMART" id="SM00387">
    <property type="entry name" value="HATPase_c"/>
    <property type="match status" value="1"/>
</dbReference>
<dbReference type="InterPro" id="IPR004358">
    <property type="entry name" value="Sig_transdc_His_kin-like_C"/>
</dbReference>
<organism evidence="10 11">
    <name type="scientific">Lactonifactor longoviformis DSM 17459</name>
    <dbReference type="NCBI Taxonomy" id="1122155"/>
    <lineage>
        <taxon>Bacteria</taxon>
        <taxon>Bacillati</taxon>
        <taxon>Bacillota</taxon>
        <taxon>Clostridia</taxon>
        <taxon>Eubacteriales</taxon>
        <taxon>Clostridiaceae</taxon>
        <taxon>Lactonifactor</taxon>
    </lineage>
</organism>
<dbReference type="EC" id="2.7.13.3" evidence="3"/>
<evidence type="ECO:0000256" key="7">
    <source>
        <dbReference type="ARBA" id="ARBA00023012"/>
    </source>
</evidence>
<dbReference type="InterPro" id="IPR050351">
    <property type="entry name" value="BphY/WalK/GraS-like"/>
</dbReference>
<dbReference type="Proteomes" id="UP000184245">
    <property type="component" value="Unassembled WGS sequence"/>
</dbReference>
<dbReference type="SUPFAM" id="SSF47384">
    <property type="entry name" value="Homodimeric domain of signal transducing histidine kinase"/>
    <property type="match status" value="1"/>
</dbReference>
<dbReference type="Pfam" id="PF02518">
    <property type="entry name" value="HATPase_c"/>
    <property type="match status" value="1"/>
</dbReference>
<keyword evidence="5" id="KW-0808">Transferase</keyword>
<evidence type="ECO:0000256" key="5">
    <source>
        <dbReference type="ARBA" id="ARBA00022679"/>
    </source>
</evidence>
<evidence type="ECO:0000256" key="4">
    <source>
        <dbReference type="ARBA" id="ARBA00022553"/>
    </source>
</evidence>
<dbReference type="PANTHER" id="PTHR45453">
    <property type="entry name" value="PHOSPHATE REGULON SENSOR PROTEIN PHOR"/>
    <property type="match status" value="1"/>
</dbReference>
<feature type="transmembrane region" description="Helical" evidence="8">
    <location>
        <begin position="87"/>
        <end position="107"/>
    </location>
</feature>
<dbReference type="PROSITE" id="PS50109">
    <property type="entry name" value="HIS_KIN"/>
    <property type="match status" value="1"/>
</dbReference>
<reference evidence="10 11" key="1">
    <citation type="submission" date="2016-11" db="EMBL/GenBank/DDBJ databases">
        <authorList>
            <person name="Jaros S."/>
            <person name="Januszkiewicz K."/>
            <person name="Wedrychowicz H."/>
        </authorList>
    </citation>
    <scope>NUCLEOTIDE SEQUENCE [LARGE SCALE GENOMIC DNA]</scope>
    <source>
        <strain evidence="10 11">DSM 17459</strain>
    </source>
</reference>
<dbReference type="InterPro" id="IPR003661">
    <property type="entry name" value="HisK_dim/P_dom"/>
</dbReference>
<comment type="catalytic activity">
    <reaction evidence="1">
        <text>ATP + protein L-histidine = ADP + protein N-phospho-L-histidine.</text>
        <dbReference type="EC" id="2.7.13.3"/>
    </reaction>
</comment>
<dbReference type="SUPFAM" id="SSF55874">
    <property type="entry name" value="ATPase domain of HSP90 chaperone/DNA topoisomerase II/histidine kinase"/>
    <property type="match status" value="1"/>
</dbReference>
<dbReference type="Gene3D" id="1.10.287.130">
    <property type="match status" value="1"/>
</dbReference>
<feature type="domain" description="Histidine kinase" evidence="9">
    <location>
        <begin position="178"/>
        <end position="391"/>
    </location>
</feature>
<dbReference type="GO" id="GO:0000155">
    <property type="term" value="F:phosphorelay sensor kinase activity"/>
    <property type="evidence" value="ECO:0007669"/>
    <property type="project" value="InterPro"/>
</dbReference>
<evidence type="ECO:0000313" key="11">
    <source>
        <dbReference type="Proteomes" id="UP000184245"/>
    </source>
</evidence>
<feature type="transmembrane region" description="Helical" evidence="8">
    <location>
        <begin position="12"/>
        <end position="33"/>
    </location>
</feature>
<dbReference type="STRING" id="1122155.SAMN02745158_02358"/>
<evidence type="ECO:0000256" key="1">
    <source>
        <dbReference type="ARBA" id="ARBA00000085"/>
    </source>
</evidence>
<evidence type="ECO:0000313" key="10">
    <source>
        <dbReference type="EMBL" id="SHF04538.1"/>
    </source>
</evidence>
<keyword evidence="4" id="KW-0597">Phosphoprotein</keyword>
<dbReference type="GO" id="GO:0004721">
    <property type="term" value="F:phosphoprotein phosphatase activity"/>
    <property type="evidence" value="ECO:0007669"/>
    <property type="project" value="TreeGrafter"/>
</dbReference>
<dbReference type="PRINTS" id="PR00344">
    <property type="entry name" value="BCTRLSENSOR"/>
</dbReference>
<sequence>MRETGSKGFAKAIIVWVIVGLAAGSISAVFLTAHEYREAAVLTGAVLEGNSVAEGLKGKSDEDVQRGEKYLKKYGYRPYGNLEQNLLFAWGIHTLIFTAAGGCLYAHRMKRQRMQRKRIRELTEYLQAVNRGEASALSRTEDEFSRLEDEIYKTVMELACTKEKAVKEHEVLSERIADIAHQLKTPLTSMSLMTELLEEYQTEEAAGYMAHLKRQVGRLTRLVNGLLTLARLDSHVILFQQSRVEALELIKDAAEPLREILERENITLEITSEGEDGVFFFTDEQWTGEALLNILKNCIEHTPRKGRICVNYSKNPLYTEIQVEDGGRGFSKKDLPHLFERFYRGEGAVKDSAGIGLALAKAIVESQNGHIQAENSPAGHARFRLRFYPDPHSIPNADC</sequence>
<dbReference type="EMBL" id="FQVI01000011">
    <property type="protein sequence ID" value="SHF04538.1"/>
    <property type="molecule type" value="Genomic_DNA"/>
</dbReference>
<keyword evidence="8" id="KW-1133">Transmembrane helix</keyword>
<dbReference type="GO" id="GO:0016036">
    <property type="term" value="P:cellular response to phosphate starvation"/>
    <property type="evidence" value="ECO:0007669"/>
    <property type="project" value="TreeGrafter"/>
</dbReference>
<dbReference type="Pfam" id="PF00512">
    <property type="entry name" value="HisKA"/>
    <property type="match status" value="1"/>
</dbReference>
<dbReference type="GO" id="GO:0005886">
    <property type="term" value="C:plasma membrane"/>
    <property type="evidence" value="ECO:0007669"/>
    <property type="project" value="TreeGrafter"/>
</dbReference>
<comment type="subcellular location">
    <subcellularLocation>
        <location evidence="2">Membrane</location>
    </subcellularLocation>
</comment>
<keyword evidence="11" id="KW-1185">Reference proteome</keyword>
<keyword evidence="8" id="KW-0812">Transmembrane</keyword>
<dbReference type="CDD" id="cd00082">
    <property type="entry name" value="HisKA"/>
    <property type="match status" value="1"/>
</dbReference>
<dbReference type="InterPro" id="IPR036890">
    <property type="entry name" value="HATPase_C_sf"/>
</dbReference>
<dbReference type="InterPro" id="IPR003594">
    <property type="entry name" value="HATPase_dom"/>
</dbReference>
<evidence type="ECO:0000256" key="6">
    <source>
        <dbReference type="ARBA" id="ARBA00022777"/>
    </source>
</evidence>
<dbReference type="PANTHER" id="PTHR45453:SF1">
    <property type="entry name" value="PHOSPHATE REGULON SENSOR PROTEIN PHOR"/>
    <property type="match status" value="1"/>
</dbReference>
<dbReference type="RefSeq" id="WP_072851954.1">
    <property type="nucleotide sequence ID" value="NZ_FQVI01000011.1"/>
</dbReference>
<gene>
    <name evidence="10" type="ORF">SAMN02745158_02358</name>
</gene>
<dbReference type="CDD" id="cd00075">
    <property type="entry name" value="HATPase"/>
    <property type="match status" value="1"/>
</dbReference>
<accession>A0A1M4YFU7</accession>
<dbReference type="SMART" id="SM00388">
    <property type="entry name" value="HisKA"/>
    <property type="match status" value="1"/>
</dbReference>
<dbReference type="Gene3D" id="3.30.565.10">
    <property type="entry name" value="Histidine kinase-like ATPase, C-terminal domain"/>
    <property type="match status" value="1"/>
</dbReference>
<dbReference type="OrthoDB" id="9773956at2"/>
<protein>
    <recommendedName>
        <fullName evidence="3">histidine kinase</fullName>
        <ecNumber evidence="3">2.7.13.3</ecNumber>
    </recommendedName>
</protein>
<keyword evidence="7" id="KW-0902">Two-component regulatory system</keyword>
<evidence type="ECO:0000259" key="9">
    <source>
        <dbReference type="PROSITE" id="PS50109"/>
    </source>
</evidence>
<dbReference type="InterPro" id="IPR005467">
    <property type="entry name" value="His_kinase_dom"/>
</dbReference>
<evidence type="ECO:0000256" key="8">
    <source>
        <dbReference type="SAM" id="Phobius"/>
    </source>
</evidence>
<keyword evidence="6 10" id="KW-0418">Kinase</keyword>
<dbReference type="AlphaFoldDB" id="A0A1M4YFU7"/>
<proteinExistence type="predicted"/>
<evidence type="ECO:0000256" key="3">
    <source>
        <dbReference type="ARBA" id="ARBA00012438"/>
    </source>
</evidence>
<name>A0A1M4YFU7_9CLOT</name>